<accession>A0A1I0XZ80</accession>
<feature type="coiled-coil region" evidence="1">
    <location>
        <begin position="74"/>
        <end position="101"/>
    </location>
</feature>
<name>A0A1I0XZ80_9RHOB</name>
<dbReference type="STRING" id="871651.SAMN05421688_2586"/>
<dbReference type="SUPFAM" id="SSF158791">
    <property type="entry name" value="MgtE N-terminal domain-like"/>
    <property type="match status" value="1"/>
</dbReference>
<sequence>MTLAVMLIGSAVLRLGGETGQAIALEFTKEPAQPEAPIALAECEPAADVAIVLEALQAREEQVALRESQVAARLQKLSEAKAEIEAKLASLTQAEARLAETITKAESASEGDIAQLTAVYENMKSKDAAALFETMSPDFAAGFLARMKPESAAGIMAGLSSEAAYSVSVVLAGRNANVPKQ</sequence>
<dbReference type="AlphaFoldDB" id="A0A1I0XZ80"/>
<reference evidence="2 3" key="1">
    <citation type="submission" date="2016-10" db="EMBL/GenBank/DDBJ databases">
        <authorList>
            <person name="de Groot N.N."/>
        </authorList>
    </citation>
    <scope>NUCLEOTIDE SEQUENCE [LARGE SCALE GENOMIC DNA]</scope>
    <source>
        <strain evidence="2 3">DSM 29316</strain>
    </source>
</reference>
<keyword evidence="1" id="KW-0175">Coiled coil</keyword>
<dbReference type="EMBL" id="FOJU01000004">
    <property type="protein sequence ID" value="SFB05313.1"/>
    <property type="molecule type" value="Genomic_DNA"/>
</dbReference>
<evidence type="ECO:0000256" key="1">
    <source>
        <dbReference type="SAM" id="Coils"/>
    </source>
</evidence>
<protein>
    <recommendedName>
        <fullName evidence="4">Flagellar motility protein MotE, a chaperone for MotC folding</fullName>
    </recommendedName>
</protein>
<evidence type="ECO:0008006" key="4">
    <source>
        <dbReference type="Google" id="ProtNLM"/>
    </source>
</evidence>
<evidence type="ECO:0000313" key="2">
    <source>
        <dbReference type="EMBL" id="SFB05313.1"/>
    </source>
</evidence>
<evidence type="ECO:0000313" key="3">
    <source>
        <dbReference type="Proteomes" id="UP000198796"/>
    </source>
</evidence>
<dbReference type="RefSeq" id="WP_245752635.1">
    <property type="nucleotide sequence ID" value="NZ_FOJU01000004.1"/>
</dbReference>
<proteinExistence type="predicted"/>
<dbReference type="Proteomes" id="UP000198796">
    <property type="component" value="Unassembled WGS sequence"/>
</dbReference>
<gene>
    <name evidence="2" type="ORF">SAMN05421688_2586</name>
</gene>
<keyword evidence="3" id="KW-1185">Reference proteome</keyword>
<organism evidence="2 3">
    <name type="scientific">Poseidonocella pacifica</name>
    <dbReference type="NCBI Taxonomy" id="871651"/>
    <lineage>
        <taxon>Bacteria</taxon>
        <taxon>Pseudomonadati</taxon>
        <taxon>Pseudomonadota</taxon>
        <taxon>Alphaproteobacteria</taxon>
        <taxon>Rhodobacterales</taxon>
        <taxon>Roseobacteraceae</taxon>
        <taxon>Poseidonocella</taxon>
    </lineage>
</organism>